<name>A0A243RN43_9ACTN</name>
<evidence type="ECO:0000313" key="3">
    <source>
        <dbReference type="Proteomes" id="UP000194761"/>
    </source>
</evidence>
<gene>
    <name evidence="2" type="ORF">CA984_17760</name>
</gene>
<accession>A0A243RN43</accession>
<comment type="caution">
    <text evidence="2">The sequence shown here is derived from an EMBL/GenBank/DDBJ whole genome shotgun (WGS) entry which is preliminary data.</text>
</comment>
<feature type="transmembrane region" description="Helical" evidence="1">
    <location>
        <begin position="219"/>
        <end position="241"/>
    </location>
</feature>
<evidence type="ECO:0000313" key="2">
    <source>
        <dbReference type="EMBL" id="OUC95672.1"/>
    </source>
</evidence>
<sequence length="283" mass="29479">PPTSAPSPRPSPATRACLPDDPRHCYRVVPPRLAVDESLDGGRSWNTVWGVSEGREGVLRRHDDDNHKWPWQGSTAVAVQLVPDGHVVVAANGNDGIAVRDARGAWRRLGFSDEGFSADTAIPLRSPNVNLTTEYLVGLFTGLLALMVGLSAARRNSPQVSALSVTAYVLALIGFAVSVSYRSSLLAPLLILFGLACTLTAVVLTVAAAVRARVSARTALALAAIVACTSSSICWIFSGWVSGTPDDYSTAVLSAWLAGGAGVVASVLVGWRDARSAPGGPAA</sequence>
<proteinExistence type="predicted"/>
<feature type="transmembrane region" description="Helical" evidence="1">
    <location>
        <begin position="160"/>
        <end position="179"/>
    </location>
</feature>
<keyword evidence="1" id="KW-0472">Membrane</keyword>
<organism evidence="2 3">
    <name type="scientific">Streptosporangium minutum</name>
    <dbReference type="NCBI Taxonomy" id="569862"/>
    <lineage>
        <taxon>Bacteria</taxon>
        <taxon>Bacillati</taxon>
        <taxon>Actinomycetota</taxon>
        <taxon>Actinomycetes</taxon>
        <taxon>Streptosporangiales</taxon>
        <taxon>Streptosporangiaceae</taxon>
        <taxon>Streptosporangium</taxon>
    </lineage>
</organism>
<keyword evidence="3" id="KW-1185">Reference proteome</keyword>
<dbReference type="AlphaFoldDB" id="A0A243RN43"/>
<feature type="transmembrane region" description="Helical" evidence="1">
    <location>
        <begin position="135"/>
        <end position="153"/>
    </location>
</feature>
<protein>
    <submittedName>
        <fullName evidence="2">Uncharacterized protein</fullName>
    </submittedName>
</protein>
<dbReference type="RefSeq" id="WP_207620918.1">
    <property type="nucleotide sequence ID" value="NZ_NGFP01000075.1"/>
</dbReference>
<reference evidence="2 3" key="1">
    <citation type="submission" date="2017-05" db="EMBL/GenBank/DDBJ databases">
        <title>Biotechnological potential of actinobacteria isolated from South African environments.</title>
        <authorList>
            <person name="Le Roes-Hill M."/>
            <person name="Prins A."/>
            <person name="Durrell K.A."/>
        </authorList>
    </citation>
    <scope>NUCLEOTIDE SEQUENCE [LARGE SCALE GENOMIC DNA]</scope>
    <source>
        <strain evidence="2">M26</strain>
    </source>
</reference>
<evidence type="ECO:0000256" key="1">
    <source>
        <dbReference type="SAM" id="Phobius"/>
    </source>
</evidence>
<feature type="non-terminal residue" evidence="2">
    <location>
        <position position="1"/>
    </location>
</feature>
<keyword evidence="1" id="KW-1133">Transmembrane helix</keyword>
<keyword evidence="1" id="KW-0812">Transmembrane</keyword>
<feature type="transmembrane region" description="Helical" evidence="1">
    <location>
        <begin position="253"/>
        <end position="271"/>
    </location>
</feature>
<feature type="transmembrane region" description="Helical" evidence="1">
    <location>
        <begin position="185"/>
        <end position="207"/>
    </location>
</feature>
<dbReference type="Proteomes" id="UP000194761">
    <property type="component" value="Unassembled WGS sequence"/>
</dbReference>
<dbReference type="EMBL" id="NGFP01000075">
    <property type="protein sequence ID" value="OUC95672.1"/>
    <property type="molecule type" value="Genomic_DNA"/>
</dbReference>